<accession>A0ABQ2BWK1</accession>
<dbReference type="Pfam" id="PF00595">
    <property type="entry name" value="PDZ"/>
    <property type="match status" value="1"/>
</dbReference>
<feature type="domain" description="PDZ" evidence="1">
    <location>
        <begin position="343"/>
        <end position="415"/>
    </location>
</feature>
<protein>
    <recommendedName>
        <fullName evidence="1">PDZ domain-containing protein</fullName>
    </recommendedName>
</protein>
<dbReference type="InterPro" id="IPR021109">
    <property type="entry name" value="Peptidase_aspartic_dom_sf"/>
</dbReference>
<dbReference type="PROSITE" id="PS50106">
    <property type="entry name" value="PDZ"/>
    <property type="match status" value="1"/>
</dbReference>
<organism evidence="2 3">
    <name type="scientific">Winogradskyella haliclonae</name>
    <dbReference type="NCBI Taxonomy" id="2048558"/>
    <lineage>
        <taxon>Bacteria</taxon>
        <taxon>Pseudomonadati</taxon>
        <taxon>Bacteroidota</taxon>
        <taxon>Flavobacteriia</taxon>
        <taxon>Flavobacteriales</taxon>
        <taxon>Flavobacteriaceae</taxon>
        <taxon>Winogradskyella</taxon>
    </lineage>
</organism>
<dbReference type="Gene3D" id="2.30.42.10">
    <property type="match status" value="1"/>
</dbReference>
<evidence type="ECO:0000259" key="1">
    <source>
        <dbReference type="PROSITE" id="PS50106"/>
    </source>
</evidence>
<name>A0ABQ2BWK1_9FLAO</name>
<dbReference type="InterPro" id="IPR001478">
    <property type="entry name" value="PDZ"/>
</dbReference>
<dbReference type="Proteomes" id="UP000624701">
    <property type="component" value="Unassembled WGS sequence"/>
</dbReference>
<dbReference type="Pfam" id="PF13650">
    <property type="entry name" value="Asp_protease_2"/>
    <property type="match status" value="2"/>
</dbReference>
<proteinExistence type="predicted"/>
<dbReference type="SUPFAM" id="SSF50156">
    <property type="entry name" value="PDZ domain-like"/>
    <property type="match status" value="1"/>
</dbReference>
<evidence type="ECO:0000313" key="2">
    <source>
        <dbReference type="EMBL" id="GGI56819.1"/>
    </source>
</evidence>
<dbReference type="EMBL" id="BMDQ01000001">
    <property type="protein sequence ID" value="GGI56819.1"/>
    <property type="molecule type" value="Genomic_DNA"/>
</dbReference>
<dbReference type="InterPro" id="IPR036034">
    <property type="entry name" value="PDZ_sf"/>
</dbReference>
<comment type="caution">
    <text evidence="2">The sequence shown here is derived from an EMBL/GenBank/DDBJ whole genome shotgun (WGS) entry which is preliminary data.</text>
</comment>
<dbReference type="Gene3D" id="2.40.70.10">
    <property type="entry name" value="Acid Proteases"/>
    <property type="match status" value="2"/>
</dbReference>
<dbReference type="SMART" id="SM00228">
    <property type="entry name" value="PDZ"/>
    <property type="match status" value="1"/>
</dbReference>
<sequence length="451" mass="51434">MILTTNILKYFIVAIIFLSCSHLHSQTGYNFSREKSSKIRFQLINNIIVMPVELNGIKLSFVLDTGVSRPILFNLVNMDSLLIKNRERAYLRGLGSNGTIPAVKSKGNIIKIGEAIAINRDVSLVFDPTINFTSRLGIPVHGIIGYDIFKDFVVEINYSSKYIRLHKSKFFKARKLSKWKNLPIEIIDRKPYLNGSVSLNSNKIPVKLLIDTGSSDALWLFEKSRKDIDIPSEKRFRDFLGKGLSGAVYGVRSKVETFNIDSFNLYNVNVAFPDSTSLTIARKFKERNGSVSGNILKRFNLFFDYSRGRLWLKKNGNFKLPFYYNNSGITIEQNGFRVVKELKNKVRQDGYGREVDVGVDLVDRYSFVLKPSFQVVELRENSNASKVGIRIGDAVIGLNGRQTNSMTLHDINEFLYDKKGTVLRIRVDRNGKIMSFKFKLDDVFQKKEPSN</sequence>
<evidence type="ECO:0000313" key="3">
    <source>
        <dbReference type="Proteomes" id="UP000624701"/>
    </source>
</evidence>
<reference evidence="3" key="1">
    <citation type="journal article" date="2019" name="Int. J. Syst. Evol. Microbiol.">
        <title>The Global Catalogue of Microorganisms (GCM) 10K type strain sequencing project: providing services to taxonomists for standard genome sequencing and annotation.</title>
        <authorList>
            <consortium name="The Broad Institute Genomics Platform"/>
            <consortium name="The Broad Institute Genome Sequencing Center for Infectious Disease"/>
            <person name="Wu L."/>
            <person name="Ma J."/>
        </authorList>
    </citation>
    <scope>NUCLEOTIDE SEQUENCE [LARGE SCALE GENOMIC DNA]</scope>
    <source>
        <strain evidence="3">CCM 8681</strain>
    </source>
</reference>
<keyword evidence="3" id="KW-1185">Reference proteome</keyword>
<gene>
    <name evidence="2" type="ORF">GCM10011444_11280</name>
</gene>